<dbReference type="Pfam" id="PF16083">
    <property type="entry name" value="Phage_holin_3_3"/>
    <property type="match status" value="1"/>
</dbReference>
<protein>
    <submittedName>
        <fullName evidence="2">Phage holin family protein</fullName>
    </submittedName>
</protein>
<dbReference type="RefSeq" id="WP_371150171.1">
    <property type="nucleotide sequence ID" value="NZ_CP192217.1"/>
</dbReference>
<evidence type="ECO:0000313" key="3">
    <source>
        <dbReference type="Proteomes" id="UP001568358"/>
    </source>
</evidence>
<comment type="caution">
    <text evidence="2">The sequence shown here is derived from an EMBL/GenBank/DDBJ whole genome shotgun (WGS) entry which is preliminary data.</text>
</comment>
<keyword evidence="1" id="KW-1133">Transmembrane helix</keyword>
<name>A0ABV4JTI0_9BACT</name>
<evidence type="ECO:0000256" key="1">
    <source>
        <dbReference type="SAM" id="Phobius"/>
    </source>
</evidence>
<reference evidence="2 3" key="1">
    <citation type="submission" date="2024-07" db="EMBL/GenBank/DDBJ databases">
        <title>Active virus-host system and metabolic interactions in a Lokiarchaeon culture.</title>
        <authorList>
            <person name="Ponce Toledo R.I."/>
            <person name="Rodrigues Oliveira T."/>
            <person name="Schleper C."/>
        </authorList>
    </citation>
    <scope>NUCLEOTIDE SEQUENCE [LARGE SCALE GENOMIC DNA]</scope>
    <source>
        <strain evidence="2 3">B35</strain>
    </source>
</reference>
<dbReference type="InterPro" id="IPR032126">
    <property type="entry name" value="LydA_holin"/>
</dbReference>
<proteinExistence type="predicted"/>
<keyword evidence="3" id="KW-1185">Reference proteome</keyword>
<feature type="transmembrane region" description="Helical" evidence="1">
    <location>
        <begin position="6"/>
        <end position="26"/>
    </location>
</feature>
<gene>
    <name evidence="2" type="ORF">AB2Z07_05535</name>
</gene>
<feature type="transmembrane region" description="Helical" evidence="1">
    <location>
        <begin position="38"/>
        <end position="56"/>
    </location>
</feature>
<sequence>MPEKDLLAQVWGLLPPIVISVLGGLVRAVRTNCTLKGTLIAMLVAAFTGVVVSLFLQDVAFLTPDQKAAATGLAGYNGGKLLDILSKRTCELAENLKFKK</sequence>
<organism evidence="2 3">
    <name type="scientific">Halodesulfovibrio aestuarii</name>
    <dbReference type="NCBI Taxonomy" id="126333"/>
    <lineage>
        <taxon>Bacteria</taxon>
        <taxon>Pseudomonadati</taxon>
        <taxon>Thermodesulfobacteriota</taxon>
        <taxon>Desulfovibrionia</taxon>
        <taxon>Desulfovibrionales</taxon>
        <taxon>Desulfovibrionaceae</taxon>
        <taxon>Halodesulfovibrio</taxon>
    </lineage>
</organism>
<dbReference type="EMBL" id="JBFSOO010000003">
    <property type="protein sequence ID" value="MEZ6853001.1"/>
    <property type="molecule type" value="Genomic_DNA"/>
</dbReference>
<keyword evidence="1" id="KW-0472">Membrane</keyword>
<evidence type="ECO:0000313" key="2">
    <source>
        <dbReference type="EMBL" id="MEZ6853001.1"/>
    </source>
</evidence>
<keyword evidence="1" id="KW-0812">Transmembrane</keyword>
<dbReference type="Proteomes" id="UP001568358">
    <property type="component" value="Unassembled WGS sequence"/>
</dbReference>
<accession>A0ABV4JTI0</accession>